<dbReference type="GO" id="GO:0008641">
    <property type="term" value="F:ubiquitin-like modifier activating enzyme activity"/>
    <property type="evidence" value="ECO:0007669"/>
    <property type="project" value="InterPro"/>
</dbReference>
<dbReference type="PANTHER" id="PTHR10953">
    <property type="entry name" value="UBIQUITIN-ACTIVATING ENZYME E1"/>
    <property type="match status" value="1"/>
</dbReference>
<proteinExistence type="inferred from homology"/>
<dbReference type="InterPro" id="IPR035985">
    <property type="entry name" value="Ubiquitin-activating_enz"/>
</dbReference>
<evidence type="ECO:0000256" key="5">
    <source>
        <dbReference type="ARBA" id="ARBA00052218"/>
    </source>
</evidence>
<dbReference type="RefSeq" id="WP_089901347.1">
    <property type="nucleotide sequence ID" value="NZ_FOCI01000008.1"/>
</dbReference>
<evidence type="ECO:0000256" key="3">
    <source>
        <dbReference type="ARBA" id="ARBA00022741"/>
    </source>
</evidence>
<dbReference type="InterPro" id="IPR045886">
    <property type="entry name" value="ThiF/MoeB/HesA"/>
</dbReference>
<comment type="similarity">
    <text evidence="1">Belongs to the HesA/MoeB/ThiF family.</text>
</comment>
<dbReference type="GO" id="GO:0005524">
    <property type="term" value="F:ATP binding"/>
    <property type="evidence" value="ECO:0007669"/>
    <property type="project" value="UniProtKB-KW"/>
</dbReference>
<evidence type="ECO:0000256" key="11">
    <source>
        <dbReference type="ARBA" id="ARBA00075328"/>
    </source>
</evidence>
<protein>
    <recommendedName>
        <fullName evidence="9">Molybdopterin-synthase adenylyltransferase</fullName>
        <ecNumber evidence="8">2.7.7.80</ecNumber>
    </recommendedName>
    <alternativeName>
        <fullName evidence="12">MoaD protein adenylase</fullName>
    </alternativeName>
    <alternativeName>
        <fullName evidence="10">Molybdopterin-converting factor subunit 1 adenylase</fullName>
    </alternativeName>
    <alternativeName>
        <fullName evidence="11">Sulfur carrier protein MoaD adenylyltransferase</fullName>
    </alternativeName>
</protein>
<keyword evidence="3" id="KW-0547">Nucleotide-binding</keyword>
<dbReference type="GO" id="GO:0008146">
    <property type="term" value="F:sulfotransferase activity"/>
    <property type="evidence" value="ECO:0007669"/>
    <property type="project" value="TreeGrafter"/>
</dbReference>
<keyword evidence="16" id="KW-1185">Reference proteome</keyword>
<evidence type="ECO:0000256" key="13">
    <source>
        <dbReference type="SAM" id="Phobius"/>
    </source>
</evidence>
<dbReference type="GO" id="GO:0005829">
    <property type="term" value="C:cytosol"/>
    <property type="evidence" value="ECO:0007669"/>
    <property type="project" value="TreeGrafter"/>
</dbReference>
<evidence type="ECO:0000256" key="9">
    <source>
        <dbReference type="ARBA" id="ARBA00073635"/>
    </source>
</evidence>
<comment type="subunit">
    <text evidence="7">Homodimer. Forms a stable heterotetrameric complex of 2 MoeB and 2 MoaD during adenylation of MoaD.</text>
</comment>
<dbReference type="CDD" id="cd00757">
    <property type="entry name" value="ThiF_MoeB_HesA_family"/>
    <property type="match status" value="1"/>
</dbReference>
<evidence type="ECO:0000259" key="14">
    <source>
        <dbReference type="Pfam" id="PF00899"/>
    </source>
</evidence>
<keyword evidence="13" id="KW-1133">Transmembrane helix</keyword>
<keyword evidence="13" id="KW-0812">Transmembrane</keyword>
<evidence type="ECO:0000313" key="15">
    <source>
        <dbReference type="EMBL" id="SEN03197.1"/>
    </source>
</evidence>
<dbReference type="FunFam" id="3.40.50.720:FF:000033">
    <property type="entry name" value="Adenylyltransferase and sulfurtransferase MOCS3"/>
    <property type="match status" value="1"/>
</dbReference>
<evidence type="ECO:0000256" key="10">
    <source>
        <dbReference type="ARBA" id="ARBA00075110"/>
    </source>
</evidence>
<evidence type="ECO:0000256" key="1">
    <source>
        <dbReference type="ARBA" id="ARBA00009919"/>
    </source>
</evidence>
<evidence type="ECO:0000256" key="4">
    <source>
        <dbReference type="ARBA" id="ARBA00022840"/>
    </source>
</evidence>
<evidence type="ECO:0000256" key="8">
    <source>
        <dbReference type="ARBA" id="ARBA00066884"/>
    </source>
</evidence>
<evidence type="ECO:0000256" key="12">
    <source>
        <dbReference type="ARBA" id="ARBA00078531"/>
    </source>
</evidence>
<name>A0A1H8D9N2_9RHOB</name>
<keyword evidence="13" id="KW-0472">Membrane</keyword>
<dbReference type="Gene3D" id="3.40.50.720">
    <property type="entry name" value="NAD(P)-binding Rossmann-like Domain"/>
    <property type="match status" value="1"/>
</dbReference>
<keyword evidence="15" id="KW-0548">Nucleotidyltransferase</keyword>
<keyword evidence="4" id="KW-0067">ATP-binding</keyword>
<dbReference type="InterPro" id="IPR000594">
    <property type="entry name" value="ThiF_NAD_FAD-bd"/>
</dbReference>
<comment type="function">
    <text evidence="6">Catalyzes the adenylation by ATP of the carboxyl group of the C-terminal glycine of sulfur carrier protein MoaD.</text>
</comment>
<dbReference type="STRING" id="245187.SAMN04488003_10840"/>
<dbReference type="PANTHER" id="PTHR10953:SF102">
    <property type="entry name" value="ADENYLYLTRANSFERASE AND SULFURTRANSFERASE MOCS3"/>
    <property type="match status" value="1"/>
</dbReference>
<dbReference type="OrthoDB" id="9804286at2"/>
<feature type="domain" description="THIF-type NAD/FAD binding fold" evidence="14">
    <location>
        <begin position="104"/>
        <end position="338"/>
    </location>
</feature>
<evidence type="ECO:0000256" key="2">
    <source>
        <dbReference type="ARBA" id="ARBA00022679"/>
    </source>
</evidence>
<evidence type="ECO:0000256" key="7">
    <source>
        <dbReference type="ARBA" id="ARBA00063809"/>
    </source>
</evidence>
<evidence type="ECO:0000313" key="16">
    <source>
        <dbReference type="Proteomes" id="UP000199585"/>
    </source>
</evidence>
<dbReference type="GO" id="GO:0004792">
    <property type="term" value="F:thiosulfate-cyanide sulfurtransferase activity"/>
    <property type="evidence" value="ECO:0007669"/>
    <property type="project" value="TreeGrafter"/>
</dbReference>
<gene>
    <name evidence="15" type="ORF">SAMN04488003_10840</name>
</gene>
<comment type="catalytic activity">
    <reaction evidence="5">
        <text>[molybdopterin-synthase sulfur-carrier protein]-C-terminal Gly-Gly + ATP + H(+) = [molybdopterin-synthase sulfur-carrier protein]-C-terminal Gly-Gly-AMP + diphosphate</text>
        <dbReference type="Rhea" id="RHEA:43616"/>
        <dbReference type="Rhea" id="RHEA-COMP:12159"/>
        <dbReference type="Rhea" id="RHEA-COMP:12202"/>
        <dbReference type="ChEBI" id="CHEBI:15378"/>
        <dbReference type="ChEBI" id="CHEBI:30616"/>
        <dbReference type="ChEBI" id="CHEBI:33019"/>
        <dbReference type="ChEBI" id="CHEBI:90618"/>
        <dbReference type="ChEBI" id="CHEBI:90778"/>
        <dbReference type="EC" id="2.7.7.80"/>
    </reaction>
</comment>
<accession>A0A1H8D9N2</accession>
<sequence>MLMVGFLAAVIWGTGVAMGAPKRARRIMVGVLLAVIIASHLALPDGHPWREATGGDPRLWGLVIGLGVVVWGYTRLFRAVKARKAVPVADVQAKGLQNDDLDRYARHIMLREIGGTGQVALSQARVLVVGAGGLGSPVLLYLAAAGVGTLGVIDDDVVEASNLQRQVLFRDGDRGLPKVQAAAQAIAAINPRVAVRPYNRRLTADIAAELVADYDLVLDGCDSFETRDVVNAACVAAGVPLIAGALTQWEGQISLYHPAHGTPCYTCVFPNRPAPGLVPSCAEAGVLGPLPGVVGSMMAVEAVKVLTDAGTSLGGRLLIYDALYAQTRIVAVPVDATCRVCAGRGLQADATRAKVGATTDPGEPT</sequence>
<feature type="transmembrane region" description="Helical" evidence="13">
    <location>
        <begin position="29"/>
        <end position="47"/>
    </location>
</feature>
<dbReference type="EC" id="2.7.7.80" evidence="8"/>
<reference evidence="15 16" key="1">
    <citation type="submission" date="2016-10" db="EMBL/GenBank/DDBJ databases">
        <authorList>
            <person name="de Groot N.N."/>
        </authorList>
    </citation>
    <scope>NUCLEOTIDE SEQUENCE [LARGE SCALE GENOMIC DNA]</scope>
    <source>
        <strain evidence="15 16">DSM 16213</strain>
    </source>
</reference>
<keyword evidence="2 15" id="KW-0808">Transferase</keyword>
<dbReference type="Proteomes" id="UP000199585">
    <property type="component" value="Unassembled WGS sequence"/>
</dbReference>
<dbReference type="GO" id="GO:0061605">
    <property type="term" value="F:molybdopterin-synthase adenylyltransferase activity"/>
    <property type="evidence" value="ECO:0007669"/>
    <property type="project" value="UniProtKB-EC"/>
</dbReference>
<dbReference type="SUPFAM" id="SSF69572">
    <property type="entry name" value="Activating enzymes of the ubiquitin-like proteins"/>
    <property type="match status" value="1"/>
</dbReference>
<dbReference type="AlphaFoldDB" id="A0A1H8D9N2"/>
<dbReference type="EMBL" id="FOCI01000008">
    <property type="protein sequence ID" value="SEN03197.1"/>
    <property type="molecule type" value="Genomic_DNA"/>
</dbReference>
<organism evidence="15 16">
    <name type="scientific">Loktanella fryxellensis</name>
    <dbReference type="NCBI Taxonomy" id="245187"/>
    <lineage>
        <taxon>Bacteria</taxon>
        <taxon>Pseudomonadati</taxon>
        <taxon>Pseudomonadota</taxon>
        <taxon>Alphaproteobacteria</taxon>
        <taxon>Rhodobacterales</taxon>
        <taxon>Roseobacteraceae</taxon>
        <taxon>Loktanella</taxon>
    </lineage>
</organism>
<feature type="transmembrane region" description="Helical" evidence="13">
    <location>
        <begin position="59"/>
        <end position="77"/>
    </location>
</feature>
<evidence type="ECO:0000256" key="6">
    <source>
        <dbReference type="ARBA" id="ARBA00055169"/>
    </source>
</evidence>
<dbReference type="NCBIfam" id="NF004281">
    <property type="entry name" value="PRK05690.1"/>
    <property type="match status" value="1"/>
</dbReference>
<dbReference type="Pfam" id="PF00899">
    <property type="entry name" value="ThiF"/>
    <property type="match status" value="1"/>
</dbReference>